<evidence type="ECO:0000256" key="5">
    <source>
        <dbReference type="ARBA" id="ARBA00022840"/>
    </source>
</evidence>
<dbReference type="PANTHER" id="PTHR47964">
    <property type="entry name" value="ATP-DEPENDENT DNA HELICASE HOMOLOG RECG, CHLOROPLASTIC"/>
    <property type="match status" value="1"/>
</dbReference>
<dbReference type="InterPro" id="IPR033454">
    <property type="entry name" value="RecG_wedge"/>
</dbReference>
<keyword evidence="3" id="KW-0378">Hydrolase</keyword>
<dbReference type="InterPro" id="IPR012340">
    <property type="entry name" value="NA-bd_OB-fold"/>
</dbReference>
<dbReference type="SUPFAM" id="SSF50249">
    <property type="entry name" value="Nucleic acid-binding proteins"/>
    <property type="match status" value="1"/>
</dbReference>
<evidence type="ECO:0000259" key="8">
    <source>
        <dbReference type="PROSITE" id="PS51192"/>
    </source>
</evidence>
<evidence type="ECO:0000256" key="6">
    <source>
        <dbReference type="ARBA" id="ARBA00023125"/>
    </source>
</evidence>
<dbReference type="SUPFAM" id="SSF52540">
    <property type="entry name" value="P-loop containing nucleoside triphosphate hydrolases"/>
    <property type="match status" value="2"/>
</dbReference>
<dbReference type="Pfam" id="PF17191">
    <property type="entry name" value="RecG_wedge"/>
    <property type="match status" value="1"/>
</dbReference>
<keyword evidence="2" id="KW-0227">DNA damage</keyword>
<protein>
    <submittedName>
        <fullName evidence="10">ATP-dependent DNA helicase RecG</fullName>
    </submittedName>
</protein>
<proteinExistence type="predicted"/>
<sequence>MSFFIKKYLDTPVIYVKGVGPFRAKLLNSIGCKNIRDLLFYMPIRFIDRTRILKVNEATNNAICTFHLTIHEIKTGRSPLKILCYDGSAYISLVYFNSKTLDVKELFKQGNEVFVSGRVILDKYGDLQIHHPDIVSKNFKDVAIIEPIYKSHPKLTSRAISNIMRKLVMQLPNFPGLQDQLHWHKSMQLIHNPQNSIDFQLISKAKERIAFEEVLCERLLTRIAKSTTIKKNTLSFTGKITEKFIKNLPFKLTADQEKTLSEISADQGSAKFMFRLLQGDVGSGKTIIMFAAALNCIEAGMQVAIMVPTEILAKQHFNNAQNYLNSLGIKVTLLVSAMKKKEKDMALESVASVEPNIIIGTHALLNASFKNLGLVIIDEQHRFGVNQRVSLIAQSASQDVLLVSATPIPRTLNMTLHKDIDVSQIITLPCGRKKINTIAVSSKKIDAIIKNLKNVIDRGEKIYWVCPLIEESEIIKASSAELRFNELKNIFKHHVNFLHGRMHSKDKDAVMESFMNDDSINILVSTTVIEIGVDVKNATVMVIENAERFGLAQLHQLRGRVGRSDLQSTCILIYDSSCSISSVERLKFLEKSTDGFELAKLDMQNRGSGRLIGFEQSGEIEFKAFKLYEHLHLIEHITMEADRIIEENDMPKLDMLLSIYTEHSKNFNDIIRC</sequence>
<keyword evidence="7" id="KW-0234">DNA repair</keyword>
<keyword evidence="4 10" id="KW-0347">Helicase</keyword>
<dbReference type="RefSeq" id="WP_322497474.1">
    <property type="nucleotide sequence ID" value="NZ_JARGYT010000013.1"/>
</dbReference>
<evidence type="ECO:0000313" key="11">
    <source>
        <dbReference type="Proteomes" id="UP001293791"/>
    </source>
</evidence>
<reference evidence="10 11" key="1">
    <citation type="submission" date="2023-02" db="EMBL/GenBank/DDBJ databases">
        <title>Host association and intracellularity evolved multiple times independently in the Rickettsiales.</title>
        <authorList>
            <person name="Castelli M."/>
            <person name="Nardi T."/>
            <person name="Gammuto L."/>
            <person name="Bellinzona G."/>
            <person name="Sabaneyeva E."/>
            <person name="Potekhin A."/>
            <person name="Serra V."/>
            <person name="Petroni G."/>
            <person name="Sassera D."/>
        </authorList>
    </citation>
    <scope>NUCLEOTIDE SEQUENCE [LARGE SCALE GENOMIC DNA]</scope>
    <source>
        <strain evidence="10 11">BOD18</strain>
    </source>
</reference>
<keyword evidence="11" id="KW-1185">Reference proteome</keyword>
<dbReference type="EMBL" id="JARGYT010000013">
    <property type="protein sequence ID" value="MDZ5761978.1"/>
    <property type="molecule type" value="Genomic_DNA"/>
</dbReference>
<gene>
    <name evidence="10" type="ORF">Cyrtocomes_00343</name>
</gene>
<dbReference type="Gene3D" id="3.40.50.300">
    <property type="entry name" value="P-loop containing nucleotide triphosphate hydrolases"/>
    <property type="match status" value="2"/>
</dbReference>
<dbReference type="Gene3D" id="2.40.50.140">
    <property type="entry name" value="Nucleic acid-binding proteins"/>
    <property type="match status" value="1"/>
</dbReference>
<evidence type="ECO:0000313" key="10">
    <source>
        <dbReference type="EMBL" id="MDZ5761978.1"/>
    </source>
</evidence>
<dbReference type="InterPro" id="IPR027417">
    <property type="entry name" value="P-loop_NTPase"/>
</dbReference>
<dbReference type="PROSITE" id="PS51192">
    <property type="entry name" value="HELICASE_ATP_BIND_1"/>
    <property type="match status" value="1"/>
</dbReference>
<evidence type="ECO:0000259" key="9">
    <source>
        <dbReference type="PROSITE" id="PS51194"/>
    </source>
</evidence>
<dbReference type="GO" id="GO:0004386">
    <property type="term" value="F:helicase activity"/>
    <property type="evidence" value="ECO:0007669"/>
    <property type="project" value="UniProtKB-KW"/>
</dbReference>
<dbReference type="PANTHER" id="PTHR47964:SF1">
    <property type="entry name" value="ATP-DEPENDENT DNA HELICASE HOMOLOG RECG, CHLOROPLASTIC"/>
    <property type="match status" value="1"/>
</dbReference>
<evidence type="ECO:0000256" key="1">
    <source>
        <dbReference type="ARBA" id="ARBA00022741"/>
    </source>
</evidence>
<comment type="caution">
    <text evidence="10">The sequence shown here is derived from an EMBL/GenBank/DDBJ whole genome shotgun (WGS) entry which is preliminary data.</text>
</comment>
<dbReference type="InterPro" id="IPR014001">
    <property type="entry name" value="Helicase_ATP-bd"/>
</dbReference>
<organism evidence="10 11">
    <name type="scientific">Candidatus Cyrtobacter comes</name>
    <dbReference type="NCBI Taxonomy" id="675776"/>
    <lineage>
        <taxon>Bacteria</taxon>
        <taxon>Pseudomonadati</taxon>
        <taxon>Pseudomonadota</taxon>
        <taxon>Alphaproteobacteria</taxon>
        <taxon>Rickettsiales</taxon>
        <taxon>Candidatus Midichloriaceae</taxon>
        <taxon>Candidatus Cyrtobacter</taxon>
    </lineage>
</organism>
<dbReference type="InterPro" id="IPR047112">
    <property type="entry name" value="RecG/Mfd"/>
</dbReference>
<keyword evidence="6" id="KW-0238">DNA-binding</keyword>
<accession>A0ABU5L776</accession>
<dbReference type="SMART" id="SM00490">
    <property type="entry name" value="HELICc"/>
    <property type="match status" value="1"/>
</dbReference>
<evidence type="ECO:0000256" key="2">
    <source>
        <dbReference type="ARBA" id="ARBA00022763"/>
    </source>
</evidence>
<keyword evidence="5" id="KW-0067">ATP-binding</keyword>
<dbReference type="InterPro" id="IPR011545">
    <property type="entry name" value="DEAD/DEAH_box_helicase_dom"/>
</dbReference>
<evidence type="ECO:0000256" key="3">
    <source>
        <dbReference type="ARBA" id="ARBA00022801"/>
    </source>
</evidence>
<evidence type="ECO:0000256" key="4">
    <source>
        <dbReference type="ARBA" id="ARBA00022806"/>
    </source>
</evidence>
<dbReference type="CDD" id="cd04488">
    <property type="entry name" value="RecG_wedge_OBF"/>
    <property type="match status" value="1"/>
</dbReference>
<dbReference type="PROSITE" id="PS51194">
    <property type="entry name" value="HELICASE_CTER"/>
    <property type="match status" value="1"/>
</dbReference>
<dbReference type="Pfam" id="PF00270">
    <property type="entry name" value="DEAD"/>
    <property type="match status" value="1"/>
</dbReference>
<dbReference type="InterPro" id="IPR001650">
    <property type="entry name" value="Helicase_C-like"/>
</dbReference>
<dbReference type="SMART" id="SM00487">
    <property type="entry name" value="DEXDc"/>
    <property type="match status" value="1"/>
</dbReference>
<dbReference type="Pfam" id="PF00271">
    <property type="entry name" value="Helicase_C"/>
    <property type="match status" value="1"/>
</dbReference>
<feature type="domain" description="Helicase ATP-binding" evidence="8">
    <location>
        <begin position="266"/>
        <end position="425"/>
    </location>
</feature>
<name>A0ABU5L776_9RICK</name>
<feature type="domain" description="Helicase C-terminal" evidence="9">
    <location>
        <begin position="444"/>
        <end position="604"/>
    </location>
</feature>
<keyword evidence="1" id="KW-0547">Nucleotide-binding</keyword>
<evidence type="ECO:0000256" key="7">
    <source>
        <dbReference type="ARBA" id="ARBA00023204"/>
    </source>
</evidence>
<dbReference type="Proteomes" id="UP001293791">
    <property type="component" value="Unassembled WGS sequence"/>
</dbReference>